<dbReference type="Pfam" id="PF01529">
    <property type="entry name" value="DHHC"/>
    <property type="match status" value="1"/>
</dbReference>
<dbReference type="InterPro" id="IPR013963">
    <property type="entry name" value="DASH_Dad2"/>
</dbReference>
<keyword evidence="7" id="KW-0687">Ribonucleoprotein</keyword>
<dbReference type="EC" id="2.3.1.225" evidence="8"/>
<comment type="catalytic activity">
    <reaction evidence="8">
        <text>L-cysteinyl-[protein] + hexadecanoyl-CoA = S-hexadecanoyl-L-cysteinyl-[protein] + CoA</text>
        <dbReference type="Rhea" id="RHEA:36683"/>
        <dbReference type="Rhea" id="RHEA-COMP:10131"/>
        <dbReference type="Rhea" id="RHEA-COMP:11032"/>
        <dbReference type="ChEBI" id="CHEBI:29950"/>
        <dbReference type="ChEBI" id="CHEBI:57287"/>
        <dbReference type="ChEBI" id="CHEBI:57379"/>
        <dbReference type="ChEBI" id="CHEBI:74151"/>
        <dbReference type="EC" id="2.3.1.225"/>
    </reaction>
</comment>
<dbReference type="Pfam" id="PF00428">
    <property type="entry name" value="Ribosomal_60s"/>
    <property type="match status" value="1"/>
</dbReference>
<dbReference type="RefSeq" id="XP_024582046.1">
    <property type="nucleotide sequence ID" value="XM_024716449.1"/>
</dbReference>
<dbReference type="FunFam" id="1.10.10.1410:FF:000002">
    <property type="entry name" value="60S acidic ribosomal protein P2"/>
    <property type="match status" value="1"/>
</dbReference>
<keyword evidence="8" id="KW-0808">Transferase</keyword>
<dbReference type="GO" id="GO:0002182">
    <property type="term" value="P:cytoplasmic translational elongation"/>
    <property type="evidence" value="ECO:0007669"/>
    <property type="project" value="InterPro"/>
</dbReference>
<dbReference type="EMBL" id="CCYD01001640">
    <property type="protein sequence ID" value="CEG45677.1"/>
    <property type="molecule type" value="Genomic_DNA"/>
</dbReference>
<proteinExistence type="inferred from homology"/>
<keyword evidence="5 8" id="KW-1133">Transmembrane helix</keyword>
<dbReference type="GeneID" id="36397015"/>
<keyword evidence="8" id="KW-0012">Acyltransferase</keyword>
<evidence type="ECO:0000256" key="2">
    <source>
        <dbReference type="ARBA" id="ARBA00005436"/>
    </source>
</evidence>
<dbReference type="GO" id="GO:0072686">
    <property type="term" value="C:mitotic spindle"/>
    <property type="evidence" value="ECO:0007669"/>
    <property type="project" value="InterPro"/>
</dbReference>
<comment type="domain">
    <text evidence="8">The DHHC domain is required for palmitoyltransferase activity.</text>
</comment>
<evidence type="ECO:0000256" key="3">
    <source>
        <dbReference type="ARBA" id="ARBA00022692"/>
    </source>
</evidence>
<feature type="transmembrane region" description="Helical" evidence="8">
    <location>
        <begin position="122"/>
        <end position="142"/>
    </location>
</feature>
<dbReference type="HAMAP" id="MF_01478">
    <property type="entry name" value="Ribosomal_L12_arch"/>
    <property type="match status" value="1"/>
</dbReference>
<dbReference type="STRING" id="4781.A0A0P1AWW6"/>
<organism evidence="11 12">
    <name type="scientific">Plasmopara halstedii</name>
    <name type="common">Downy mildew of sunflower</name>
    <dbReference type="NCBI Taxonomy" id="4781"/>
    <lineage>
        <taxon>Eukaryota</taxon>
        <taxon>Sar</taxon>
        <taxon>Stramenopiles</taxon>
        <taxon>Oomycota</taxon>
        <taxon>Peronosporomycetes</taxon>
        <taxon>Peronosporales</taxon>
        <taxon>Peronosporaceae</taxon>
        <taxon>Plasmopara</taxon>
    </lineage>
</organism>
<keyword evidence="3 8" id="KW-0812">Transmembrane</keyword>
<keyword evidence="12" id="KW-1185">Reference proteome</keyword>
<evidence type="ECO:0000256" key="1">
    <source>
        <dbReference type="ARBA" id="ARBA00004141"/>
    </source>
</evidence>
<dbReference type="Gene3D" id="1.10.10.1410">
    <property type="match status" value="1"/>
</dbReference>
<feature type="domain" description="Palmitoyltransferase DHHC" evidence="10">
    <location>
        <begin position="166"/>
        <end position="228"/>
    </location>
</feature>
<dbReference type="PANTHER" id="PTHR21141">
    <property type="entry name" value="60S ACIDIC RIBOSOMAL PROTEIN FAMILY MEMBER"/>
    <property type="match status" value="1"/>
</dbReference>
<dbReference type="GO" id="GO:0016020">
    <property type="term" value="C:membrane"/>
    <property type="evidence" value="ECO:0007669"/>
    <property type="project" value="UniProtKB-SubCell"/>
</dbReference>
<dbReference type="InterPro" id="IPR001594">
    <property type="entry name" value="Palmitoyltrfase_DHHC"/>
</dbReference>
<feature type="region of interest" description="Disordered" evidence="9">
    <location>
        <begin position="438"/>
        <end position="473"/>
    </location>
</feature>
<protein>
    <recommendedName>
        <fullName evidence="8">Palmitoyltransferase</fullName>
        <ecNumber evidence="8">2.3.1.225</ecNumber>
    </recommendedName>
</protein>
<evidence type="ECO:0000256" key="4">
    <source>
        <dbReference type="ARBA" id="ARBA00022980"/>
    </source>
</evidence>
<dbReference type="InterPro" id="IPR044076">
    <property type="entry name" value="Ribosomal_P2"/>
</dbReference>
<dbReference type="InterPro" id="IPR038716">
    <property type="entry name" value="P1/P2_N_sf"/>
</dbReference>
<dbReference type="GO" id="GO:0003735">
    <property type="term" value="F:structural constituent of ribosome"/>
    <property type="evidence" value="ECO:0007669"/>
    <property type="project" value="InterPro"/>
</dbReference>
<dbReference type="InterPro" id="IPR027534">
    <property type="entry name" value="Ribosomal_P1/P2"/>
</dbReference>
<accession>A0A0P1AWW6</accession>
<name>A0A0P1AWW6_PLAHL</name>
<dbReference type="GO" id="GO:0019706">
    <property type="term" value="F:protein-cysteine S-palmitoyltransferase activity"/>
    <property type="evidence" value="ECO:0007669"/>
    <property type="project" value="UniProtKB-EC"/>
</dbReference>
<comment type="similarity">
    <text evidence="8">Belongs to the DHHC palmitoyltransferase family.</text>
</comment>
<dbReference type="AlphaFoldDB" id="A0A0P1AWW6"/>
<evidence type="ECO:0000256" key="7">
    <source>
        <dbReference type="ARBA" id="ARBA00023274"/>
    </source>
</evidence>
<dbReference type="PROSITE" id="PS50216">
    <property type="entry name" value="DHHC"/>
    <property type="match status" value="1"/>
</dbReference>
<keyword evidence="6 8" id="KW-0472">Membrane</keyword>
<evidence type="ECO:0000256" key="6">
    <source>
        <dbReference type="ARBA" id="ARBA00023136"/>
    </source>
</evidence>
<feature type="transmembrane region" description="Helical" evidence="8">
    <location>
        <begin position="98"/>
        <end position="116"/>
    </location>
</feature>
<dbReference type="GO" id="GO:0022625">
    <property type="term" value="C:cytosolic large ribosomal subunit"/>
    <property type="evidence" value="ECO:0007669"/>
    <property type="project" value="InterPro"/>
</dbReference>
<evidence type="ECO:0000256" key="9">
    <source>
        <dbReference type="SAM" id="MobiDB-lite"/>
    </source>
</evidence>
<evidence type="ECO:0000259" key="10">
    <source>
        <dbReference type="Pfam" id="PF01529"/>
    </source>
</evidence>
<dbReference type="OrthoDB" id="124048at2759"/>
<evidence type="ECO:0000313" key="11">
    <source>
        <dbReference type="EMBL" id="CEG45677.1"/>
    </source>
</evidence>
<sequence>MPGNKNEEVAALEALRDSSADLVCYLESINQKLMQMNEQNEMSLRVLENWSSVIAISKISSSSTVATSLGKSQEKELQDVMRTTGLDLPFSRDQVTSWVIELILIGSFISFVTTLLSRDKCLAILLPNALLVTIFITSWCICEVRDPSKPKPTSLLPSLLKIPGKESRYCGLCIKNSPGLDHHCTWLNTCIADSNYEAFYWLVVSATCQTSLQTVIGILMCTVWKSEVISNAAIGWDTTVITLLWIHNEWVRTTSSWKTAPTDYAPACLSVPVFVARSHELRGTARKVLKTNVKPLDYAAASTQREVDISMRINESDDIYDEIELNSETKHLPDSRPWPHSTVALETSSGIFQQKLLLTLNKMRHVAALLLCVLGGNATPTVADLEKVVKSFGGEFDKEQAEKLLKELEGKNIEEVIEAGKAKLATVSVGAAPAASGAGAAAAPAKVEEKVVEEEEEVDMGGGMDMFGGDEDY</sequence>
<dbReference type="GO" id="GO:0042729">
    <property type="term" value="C:DASH complex"/>
    <property type="evidence" value="ECO:0007669"/>
    <property type="project" value="InterPro"/>
</dbReference>
<comment type="similarity">
    <text evidence="2">Belongs to the eukaryotic ribosomal protein P1/P2 family.</text>
</comment>
<reference evidence="12" key="1">
    <citation type="submission" date="2014-09" db="EMBL/GenBank/DDBJ databases">
        <authorList>
            <person name="Sharma Rahul"/>
            <person name="Thines Marco"/>
        </authorList>
    </citation>
    <scope>NUCLEOTIDE SEQUENCE [LARGE SCALE GENOMIC DNA]</scope>
</reference>
<dbReference type="CDD" id="cd05833">
    <property type="entry name" value="Ribosomal_P2"/>
    <property type="match status" value="1"/>
</dbReference>
<dbReference type="GO" id="GO:0000278">
    <property type="term" value="P:mitotic cell cycle"/>
    <property type="evidence" value="ECO:0007669"/>
    <property type="project" value="InterPro"/>
</dbReference>
<evidence type="ECO:0000256" key="8">
    <source>
        <dbReference type="RuleBase" id="RU079119"/>
    </source>
</evidence>
<dbReference type="Pfam" id="PF08654">
    <property type="entry name" value="DASH_Dad2"/>
    <property type="match status" value="1"/>
</dbReference>
<evidence type="ECO:0000256" key="5">
    <source>
        <dbReference type="ARBA" id="ARBA00022989"/>
    </source>
</evidence>
<dbReference type="Proteomes" id="UP000054928">
    <property type="component" value="Unassembled WGS sequence"/>
</dbReference>
<keyword evidence="4 11" id="KW-0689">Ribosomal protein</keyword>
<evidence type="ECO:0000313" key="12">
    <source>
        <dbReference type="Proteomes" id="UP000054928"/>
    </source>
</evidence>
<dbReference type="PANTHER" id="PTHR21141:SF5">
    <property type="entry name" value="LARGE RIBOSOMAL SUBUNIT PROTEIN P2"/>
    <property type="match status" value="1"/>
</dbReference>
<comment type="subcellular location">
    <subcellularLocation>
        <location evidence="1">Membrane</location>
        <topology evidence="1">Multi-pass membrane protein</topology>
    </subcellularLocation>
</comment>